<comment type="pathway">
    <text evidence="3">Secondary metabolite biosynthesis; terpenoid biosynthesis.</text>
</comment>
<dbReference type="GO" id="GO:0005506">
    <property type="term" value="F:iron ion binding"/>
    <property type="evidence" value="ECO:0007669"/>
    <property type="project" value="InterPro"/>
</dbReference>
<organism evidence="13 14">
    <name type="scientific">Gymnopilus junonius</name>
    <name type="common">Spectacular rustgill mushroom</name>
    <name type="synonym">Gymnopilus spectabilis subsp. junonius</name>
    <dbReference type="NCBI Taxonomy" id="109634"/>
    <lineage>
        <taxon>Eukaryota</taxon>
        <taxon>Fungi</taxon>
        <taxon>Dikarya</taxon>
        <taxon>Basidiomycota</taxon>
        <taxon>Agaricomycotina</taxon>
        <taxon>Agaricomycetes</taxon>
        <taxon>Agaricomycetidae</taxon>
        <taxon>Agaricales</taxon>
        <taxon>Agaricineae</taxon>
        <taxon>Hymenogastraceae</taxon>
        <taxon>Gymnopilus</taxon>
    </lineage>
</organism>
<proteinExistence type="inferred from homology"/>
<evidence type="ECO:0000256" key="6">
    <source>
        <dbReference type="ARBA" id="ARBA00022692"/>
    </source>
</evidence>
<comment type="subcellular location">
    <subcellularLocation>
        <location evidence="2">Membrane</location>
    </subcellularLocation>
</comment>
<name>A0A9P5NC08_GYMJU</name>
<comment type="cofactor">
    <cofactor evidence="1">
        <name>heme</name>
        <dbReference type="ChEBI" id="CHEBI:30413"/>
    </cofactor>
</comment>
<reference evidence="13" key="1">
    <citation type="submission" date="2020-11" db="EMBL/GenBank/DDBJ databases">
        <authorList>
            <consortium name="DOE Joint Genome Institute"/>
            <person name="Ahrendt S."/>
            <person name="Riley R."/>
            <person name="Andreopoulos W."/>
            <person name="LaButti K."/>
            <person name="Pangilinan J."/>
            <person name="Ruiz-duenas F.J."/>
            <person name="Barrasa J.M."/>
            <person name="Sanchez-Garcia M."/>
            <person name="Camarero S."/>
            <person name="Miyauchi S."/>
            <person name="Serrano A."/>
            <person name="Linde D."/>
            <person name="Babiker R."/>
            <person name="Drula E."/>
            <person name="Ayuso-Fernandez I."/>
            <person name="Pacheco R."/>
            <person name="Padilla G."/>
            <person name="Ferreira P."/>
            <person name="Barriuso J."/>
            <person name="Kellner H."/>
            <person name="Castanera R."/>
            <person name="Alfaro M."/>
            <person name="Ramirez L."/>
            <person name="Pisabarro A.G."/>
            <person name="Kuo A."/>
            <person name="Tritt A."/>
            <person name="Lipzen A."/>
            <person name="He G."/>
            <person name="Yan M."/>
            <person name="Ng V."/>
            <person name="Cullen D."/>
            <person name="Martin F."/>
            <person name="Rosso M.-N."/>
            <person name="Henrissat B."/>
            <person name="Hibbett D."/>
            <person name="Martinez A.T."/>
            <person name="Grigoriev I.V."/>
        </authorList>
    </citation>
    <scope>NUCLEOTIDE SEQUENCE</scope>
    <source>
        <strain evidence="13">AH 44721</strain>
    </source>
</reference>
<dbReference type="GO" id="GO:0020037">
    <property type="term" value="F:heme binding"/>
    <property type="evidence" value="ECO:0007669"/>
    <property type="project" value="InterPro"/>
</dbReference>
<dbReference type="OrthoDB" id="1470350at2759"/>
<dbReference type="PANTHER" id="PTHR24305:SF166">
    <property type="entry name" value="CYTOCHROME P450 12A4, MITOCHONDRIAL-RELATED"/>
    <property type="match status" value="1"/>
</dbReference>
<dbReference type="Gene3D" id="1.10.630.10">
    <property type="entry name" value="Cytochrome P450"/>
    <property type="match status" value="1"/>
</dbReference>
<dbReference type="SUPFAM" id="SSF48264">
    <property type="entry name" value="Cytochrome P450"/>
    <property type="match status" value="1"/>
</dbReference>
<dbReference type="InterPro" id="IPR001128">
    <property type="entry name" value="Cyt_P450"/>
</dbReference>
<protein>
    <submittedName>
        <fullName evidence="13">Cytochrome P450</fullName>
    </submittedName>
</protein>
<dbReference type="InterPro" id="IPR050121">
    <property type="entry name" value="Cytochrome_P450_monoxygenase"/>
</dbReference>
<keyword evidence="10" id="KW-0408">Iron</keyword>
<keyword evidence="12" id="KW-0472">Membrane</keyword>
<dbReference type="PANTHER" id="PTHR24305">
    <property type="entry name" value="CYTOCHROME P450"/>
    <property type="match status" value="1"/>
</dbReference>
<evidence type="ECO:0000256" key="12">
    <source>
        <dbReference type="ARBA" id="ARBA00023136"/>
    </source>
</evidence>
<comment type="similarity">
    <text evidence="4">Belongs to the cytochrome P450 family.</text>
</comment>
<keyword evidence="9" id="KW-0560">Oxidoreductase</keyword>
<evidence type="ECO:0000256" key="9">
    <source>
        <dbReference type="ARBA" id="ARBA00023002"/>
    </source>
</evidence>
<evidence type="ECO:0000256" key="8">
    <source>
        <dbReference type="ARBA" id="ARBA00022989"/>
    </source>
</evidence>
<evidence type="ECO:0000313" key="13">
    <source>
        <dbReference type="EMBL" id="KAF8878006.1"/>
    </source>
</evidence>
<dbReference type="GO" id="GO:0004497">
    <property type="term" value="F:monooxygenase activity"/>
    <property type="evidence" value="ECO:0007669"/>
    <property type="project" value="UniProtKB-KW"/>
</dbReference>
<evidence type="ECO:0000256" key="2">
    <source>
        <dbReference type="ARBA" id="ARBA00004370"/>
    </source>
</evidence>
<dbReference type="GO" id="GO:0016020">
    <property type="term" value="C:membrane"/>
    <property type="evidence" value="ECO:0007669"/>
    <property type="project" value="UniProtKB-SubCell"/>
</dbReference>
<keyword evidence="11" id="KW-0503">Monooxygenase</keyword>
<dbReference type="EMBL" id="JADNYJ010000163">
    <property type="protein sequence ID" value="KAF8878006.1"/>
    <property type="molecule type" value="Genomic_DNA"/>
</dbReference>
<evidence type="ECO:0000256" key="11">
    <source>
        <dbReference type="ARBA" id="ARBA00023033"/>
    </source>
</evidence>
<accession>A0A9P5NC08</accession>
<dbReference type="InterPro" id="IPR036396">
    <property type="entry name" value="Cyt_P450_sf"/>
</dbReference>
<dbReference type="GO" id="GO:0016705">
    <property type="term" value="F:oxidoreductase activity, acting on paired donors, with incorporation or reduction of molecular oxygen"/>
    <property type="evidence" value="ECO:0007669"/>
    <property type="project" value="InterPro"/>
</dbReference>
<evidence type="ECO:0000256" key="3">
    <source>
        <dbReference type="ARBA" id="ARBA00004721"/>
    </source>
</evidence>
<dbReference type="AlphaFoldDB" id="A0A9P5NC08"/>
<evidence type="ECO:0000256" key="1">
    <source>
        <dbReference type="ARBA" id="ARBA00001971"/>
    </source>
</evidence>
<evidence type="ECO:0000256" key="5">
    <source>
        <dbReference type="ARBA" id="ARBA00022617"/>
    </source>
</evidence>
<evidence type="ECO:0000313" key="14">
    <source>
        <dbReference type="Proteomes" id="UP000724874"/>
    </source>
</evidence>
<keyword evidence="8" id="KW-1133">Transmembrane helix</keyword>
<keyword evidence="6" id="KW-0812">Transmembrane</keyword>
<evidence type="ECO:0000256" key="10">
    <source>
        <dbReference type="ARBA" id="ARBA00023004"/>
    </source>
</evidence>
<keyword evidence="7" id="KW-0479">Metal-binding</keyword>
<comment type="caution">
    <text evidence="13">The sequence shown here is derived from an EMBL/GenBank/DDBJ whole genome shotgun (WGS) entry which is preliminary data.</text>
</comment>
<dbReference type="Proteomes" id="UP000724874">
    <property type="component" value="Unassembled WGS sequence"/>
</dbReference>
<evidence type="ECO:0000256" key="7">
    <source>
        <dbReference type="ARBA" id="ARBA00022723"/>
    </source>
</evidence>
<keyword evidence="14" id="KW-1185">Reference proteome</keyword>
<evidence type="ECO:0000256" key="4">
    <source>
        <dbReference type="ARBA" id="ARBA00010617"/>
    </source>
</evidence>
<keyword evidence="5" id="KW-0349">Heme</keyword>
<sequence length="489" mass="54263">MLPSSSDLILPLVLASLLFFFFSFIRRSLTNTKATKLTGPPNPSLLFGALRVLVKSDDQGALHEQWATRYGPAFRVAGPLGSSRIIICDPRAIAHFYAKETFAYVQTRFAKVFIGNLFGRGLLYAEGESHRRQRKALSPAFSNAAIRKLTHVFYDAAYKLKAHWDSTLSAASGEAMIDVQACLDSIGIAGFGHDFQALDGVKTPIIDVFESFSNSSNSLFGRIVFLLSPVFPWLQHLPTKQNRTIKRMRATMGEIADEVLKRNRSELTGSPLHRRISPLLAKAEMSSTSLGMSRAEVLSQNVLLIAGTYDIWALIELCRRPEKQQKLRQELAQLLSEGSDPDPSFDQLSTGLPYLDAVTLEVLRLHPPVAATTRVATEDDVIPFSAPIKTSSGEEVSSLVIKKGETITAPILYMNRAEMFWGPNATQFEPDGGWNLKARAVLSVLIRNYTFELPNGPTTKIESHPAIFRRPKVAGEVEPRLPLRIRRVE</sequence>
<gene>
    <name evidence="13" type="ORF">CPB84DRAFT_1794443</name>
</gene>
<dbReference type="Pfam" id="PF00067">
    <property type="entry name" value="p450"/>
    <property type="match status" value="1"/>
</dbReference>